<evidence type="ECO:0000313" key="2">
    <source>
        <dbReference type="EMBL" id="SUA18930.1"/>
    </source>
</evidence>
<dbReference type="Proteomes" id="UP000254176">
    <property type="component" value="Unassembled WGS sequence"/>
</dbReference>
<evidence type="ECO:0000313" key="3">
    <source>
        <dbReference type="Proteomes" id="UP000069876"/>
    </source>
</evidence>
<protein>
    <submittedName>
        <fullName evidence="1">Uncharacterized protein</fullName>
    </submittedName>
</protein>
<name>A0A112QK73_NEIME</name>
<proteinExistence type="predicted"/>
<evidence type="ECO:0000313" key="1">
    <source>
        <dbReference type="EMBL" id="CWU00032.1"/>
    </source>
</evidence>
<dbReference type="EMBL" id="UGRP01000001">
    <property type="protein sequence ID" value="SUA18930.1"/>
    <property type="molecule type" value="Genomic_DNA"/>
</dbReference>
<dbReference type="RefSeq" id="WP_002212527.1">
    <property type="nucleotide sequence ID" value="NZ_CP009418.1"/>
</dbReference>
<dbReference type="AlphaFoldDB" id="A0A112QK73"/>
<sequence>MFISEYHLVKFQTDSHIYRDLPQALIYYRELIRKGVFKSSFSFDIFRNFFHRYDRDFIEIQFPDSSTLLIKLDEAKCYVSYPRAKFFKDYPML</sequence>
<dbReference type="Proteomes" id="UP000069876">
    <property type="component" value="Unassembled WGS sequence"/>
</dbReference>
<reference evidence="1 3" key="1">
    <citation type="submission" date="2016-02" db="EMBL/GenBank/DDBJ databases">
        <authorList>
            <consortium name="Pathogen Informatics"/>
        </authorList>
    </citation>
    <scope>NUCLEOTIDE SEQUENCE [LARGE SCALE GENOMIC DNA]</scope>
    <source>
        <strain evidence="1 3">2842STDY5881531</strain>
    </source>
</reference>
<reference evidence="2 4" key="2">
    <citation type="submission" date="2018-06" db="EMBL/GenBank/DDBJ databases">
        <authorList>
            <consortium name="Pathogen Informatics"/>
            <person name="Doyle S."/>
        </authorList>
    </citation>
    <scope>NUCLEOTIDE SEQUENCE [LARGE SCALE GENOMIC DNA]</scope>
    <source>
        <strain evidence="2 4">NCTC8554</strain>
    </source>
</reference>
<evidence type="ECO:0000313" key="4">
    <source>
        <dbReference type="Proteomes" id="UP000254176"/>
    </source>
</evidence>
<dbReference type="EMBL" id="FFEF01000008">
    <property type="protein sequence ID" value="CWU00032.1"/>
    <property type="molecule type" value="Genomic_DNA"/>
</dbReference>
<gene>
    <name evidence="1" type="ORF">ERS514851_01005</name>
    <name evidence="2" type="ORF">NCTC8554_00615</name>
</gene>
<organism evidence="1 3">
    <name type="scientific">Neisseria meningitidis</name>
    <dbReference type="NCBI Taxonomy" id="487"/>
    <lineage>
        <taxon>Bacteria</taxon>
        <taxon>Pseudomonadati</taxon>
        <taxon>Pseudomonadota</taxon>
        <taxon>Betaproteobacteria</taxon>
        <taxon>Neisseriales</taxon>
        <taxon>Neisseriaceae</taxon>
        <taxon>Neisseria</taxon>
    </lineage>
</organism>
<accession>A0A112QK73</accession>